<dbReference type="Gene3D" id="2.60.120.1440">
    <property type="match status" value="1"/>
</dbReference>
<dbReference type="PANTHER" id="PTHR30273">
    <property type="entry name" value="PERIPLASMIC SIGNAL SENSOR AND SIGMA FACTOR ACTIVATOR FECR-RELATED"/>
    <property type="match status" value="1"/>
</dbReference>
<organism evidence="4 5">
    <name type="scientific">Chitinophaga rupis</name>
    <dbReference type="NCBI Taxonomy" id="573321"/>
    <lineage>
        <taxon>Bacteria</taxon>
        <taxon>Pseudomonadati</taxon>
        <taxon>Bacteroidota</taxon>
        <taxon>Chitinophagia</taxon>
        <taxon>Chitinophagales</taxon>
        <taxon>Chitinophagaceae</taxon>
        <taxon>Chitinophaga</taxon>
    </lineage>
</organism>
<dbReference type="Pfam" id="PF16344">
    <property type="entry name" value="FecR_C"/>
    <property type="match status" value="1"/>
</dbReference>
<keyword evidence="1" id="KW-0812">Transmembrane</keyword>
<dbReference type="PIRSF" id="PIRSF018266">
    <property type="entry name" value="FecR"/>
    <property type="match status" value="1"/>
</dbReference>
<gene>
    <name evidence="4" type="ORF">SAMN04488505_111202</name>
</gene>
<dbReference type="Gene3D" id="3.55.50.30">
    <property type="match status" value="1"/>
</dbReference>
<dbReference type="EMBL" id="FOBB01000011">
    <property type="protein sequence ID" value="SEN61617.1"/>
    <property type="molecule type" value="Genomic_DNA"/>
</dbReference>
<accession>A0A1H8HZU9</accession>
<keyword evidence="1" id="KW-0472">Membrane</keyword>
<evidence type="ECO:0000259" key="3">
    <source>
        <dbReference type="Pfam" id="PF16344"/>
    </source>
</evidence>
<sequence length="334" mass="37841">MKTTAAYITYTACDLALDDDFIRWVKTPDAADNSFWEKFLADHPHKATTLREARALLLHYTFTPAPVDAVVVENIWQQLQLTQENISQRSSLLRRLGKQWRYAAAILLLITAGIFSYRHFRAVNTVVITGAGEMRRITFADGSQVVLNQQSRLRYNNRHPYTVQLEGEAYFTIQKSAHAPFTVQCSRGNIQVLGTAFNVNTQQQLLKVVLEQGAVQVVPANPKLPAKKMQPGEMVTMDAHGLHTKRVHAAWHTAWRNNQLLFSDAPLAEIFTYLTDVYGWQFVIQDQLTLGNKRFNGTAPANAPGQLLEKISTIYQLKMERRADTVFISKSSKH</sequence>
<protein>
    <submittedName>
        <fullName evidence="4">FecR family protein</fullName>
    </submittedName>
</protein>
<dbReference type="InterPro" id="IPR012373">
    <property type="entry name" value="Ferrdict_sens_TM"/>
</dbReference>
<keyword evidence="5" id="KW-1185">Reference proteome</keyword>
<dbReference type="STRING" id="573321.SAMN04488505_111202"/>
<evidence type="ECO:0000313" key="4">
    <source>
        <dbReference type="EMBL" id="SEN61617.1"/>
    </source>
</evidence>
<evidence type="ECO:0000313" key="5">
    <source>
        <dbReference type="Proteomes" id="UP000198984"/>
    </source>
</evidence>
<feature type="domain" description="FecR protein" evidence="2">
    <location>
        <begin position="126"/>
        <end position="216"/>
    </location>
</feature>
<dbReference type="Pfam" id="PF04773">
    <property type="entry name" value="FecR"/>
    <property type="match status" value="1"/>
</dbReference>
<evidence type="ECO:0000256" key="1">
    <source>
        <dbReference type="SAM" id="Phobius"/>
    </source>
</evidence>
<keyword evidence="1" id="KW-1133">Transmembrane helix</keyword>
<dbReference type="RefSeq" id="WP_089920358.1">
    <property type="nucleotide sequence ID" value="NZ_FOBB01000011.1"/>
</dbReference>
<dbReference type="GO" id="GO:0016989">
    <property type="term" value="F:sigma factor antagonist activity"/>
    <property type="evidence" value="ECO:0007669"/>
    <property type="project" value="TreeGrafter"/>
</dbReference>
<name>A0A1H8HZU9_9BACT</name>
<feature type="domain" description="Protein FecR C-terminal" evidence="3">
    <location>
        <begin position="260"/>
        <end position="328"/>
    </location>
</feature>
<proteinExistence type="predicted"/>
<reference evidence="4 5" key="1">
    <citation type="submission" date="2016-10" db="EMBL/GenBank/DDBJ databases">
        <authorList>
            <person name="de Groot N.N."/>
        </authorList>
    </citation>
    <scope>NUCLEOTIDE SEQUENCE [LARGE SCALE GENOMIC DNA]</scope>
    <source>
        <strain evidence="4 5">DSM 21039</strain>
    </source>
</reference>
<dbReference type="Proteomes" id="UP000198984">
    <property type="component" value="Unassembled WGS sequence"/>
</dbReference>
<dbReference type="InterPro" id="IPR032508">
    <property type="entry name" value="FecR_C"/>
</dbReference>
<dbReference type="AlphaFoldDB" id="A0A1H8HZU9"/>
<feature type="transmembrane region" description="Helical" evidence="1">
    <location>
        <begin position="100"/>
        <end position="117"/>
    </location>
</feature>
<dbReference type="PANTHER" id="PTHR30273:SF2">
    <property type="entry name" value="PROTEIN FECR"/>
    <property type="match status" value="1"/>
</dbReference>
<dbReference type="InterPro" id="IPR006860">
    <property type="entry name" value="FecR"/>
</dbReference>
<evidence type="ECO:0000259" key="2">
    <source>
        <dbReference type="Pfam" id="PF04773"/>
    </source>
</evidence>
<dbReference type="OrthoDB" id="643763at2"/>